<dbReference type="Gene3D" id="3.30.565.10">
    <property type="entry name" value="Histidine kinase-like ATPase, C-terminal domain"/>
    <property type="match status" value="1"/>
</dbReference>
<keyword evidence="1 4" id="KW-0597">Phosphoprotein</keyword>
<dbReference type="InterPro" id="IPR001789">
    <property type="entry name" value="Sig_transdc_resp-reg_receiver"/>
</dbReference>
<dbReference type="PROSITE" id="PS50110">
    <property type="entry name" value="RESPONSE_REGULATORY"/>
    <property type="match status" value="1"/>
</dbReference>
<evidence type="ECO:0000256" key="5">
    <source>
        <dbReference type="SAM" id="Phobius"/>
    </source>
</evidence>
<evidence type="ECO:0000256" key="6">
    <source>
        <dbReference type="SAM" id="SignalP"/>
    </source>
</evidence>
<proteinExistence type="predicted"/>
<dbReference type="SUPFAM" id="SSF52172">
    <property type="entry name" value="CheY-like"/>
    <property type="match status" value="1"/>
</dbReference>
<keyword evidence="5" id="KW-0472">Membrane</keyword>
<sequence>MHLLPVSLKLSLLSLSCALMLSGFALAVAAYVRNPALVAAAMGLFLLLAAGAPLLIGRQIRQALRDRDDGASDELSVFEDVTAAPFEPSADASLSFAEFSAFEETPAPDEDDALRRIQKAQAVDRLRDGITHDLNNRLMVISANIDAAARQLKDQPILQRKLLSALVASDQAAKLIAQSTAFARQGESKLQYVNIAEQVSSVADLMSRSLLRDTVELRVSLAEDLWSIEANPDDIQTAIVTLSAHVRDALPQGGTITLEARNVQVEKGSLPDLTREGDFVQLTIRSAGPDLEGRQVPETELEHAFALRDLDLSSWLSLRQGLHFLQGLGGASEVRRDGGGTSIILYIPRTDAATLLPIGLLSEDDALDEGVQNHTEILVVDDELEVALALQSTLEEFGYVTSIATDAAQAVKALSTRRPALVLADVAMPGTMSGVMLAREVRQVFPSLPVLLITGNPVVAGEDSEFALLQKPIVSRDLHVAIQRHLNARSDNKVIPLFPRASRRAR</sequence>
<keyword evidence="9" id="KW-1185">Reference proteome</keyword>
<gene>
    <name evidence="8" type="ORF">FS320_22210</name>
</gene>
<reference evidence="8 9" key="1">
    <citation type="journal article" date="2019" name="Syst. Appl. Microbiol.">
        <title>Microvirga tunisiensis sp. nov., a root nodule symbiotic bacterium isolated from Lupinus micranthus and L. luteus grown in Northern Tunisia.</title>
        <authorList>
            <person name="Msaddak A."/>
            <person name="Rejili M."/>
            <person name="Duran D."/>
            <person name="Mars M."/>
            <person name="Palacios J.M."/>
            <person name="Ruiz-Argueso T."/>
            <person name="Rey L."/>
            <person name="Imperial J."/>
        </authorList>
    </citation>
    <scope>NUCLEOTIDE SEQUENCE [LARGE SCALE GENOMIC DNA]</scope>
    <source>
        <strain evidence="8 9">Lmie10</strain>
    </source>
</reference>
<keyword evidence="3" id="KW-0804">Transcription</keyword>
<evidence type="ECO:0000256" key="1">
    <source>
        <dbReference type="ARBA" id="ARBA00022553"/>
    </source>
</evidence>
<name>A0A5N7MUS2_9HYPH</name>
<dbReference type="OrthoDB" id="8017330at2"/>
<dbReference type="GO" id="GO:0000160">
    <property type="term" value="P:phosphorelay signal transduction system"/>
    <property type="evidence" value="ECO:0007669"/>
    <property type="project" value="InterPro"/>
</dbReference>
<feature type="modified residue" description="4-aspartylphosphate" evidence="4">
    <location>
        <position position="425"/>
    </location>
</feature>
<keyword evidence="5" id="KW-0812">Transmembrane</keyword>
<feature type="signal peptide" evidence="6">
    <location>
        <begin position="1"/>
        <end position="27"/>
    </location>
</feature>
<accession>A0A5N7MUS2</accession>
<dbReference type="InterPro" id="IPR050595">
    <property type="entry name" value="Bact_response_regulator"/>
</dbReference>
<dbReference type="Gene3D" id="3.40.50.2300">
    <property type="match status" value="1"/>
</dbReference>
<organism evidence="8 9">
    <name type="scientific">Microvirga tunisiensis</name>
    <dbReference type="NCBI Taxonomy" id="2108360"/>
    <lineage>
        <taxon>Bacteria</taxon>
        <taxon>Pseudomonadati</taxon>
        <taxon>Pseudomonadota</taxon>
        <taxon>Alphaproteobacteria</taxon>
        <taxon>Hyphomicrobiales</taxon>
        <taxon>Methylobacteriaceae</taxon>
        <taxon>Microvirga</taxon>
    </lineage>
</organism>
<dbReference type="EMBL" id="VOSK01000108">
    <property type="protein sequence ID" value="MPR27806.1"/>
    <property type="molecule type" value="Genomic_DNA"/>
</dbReference>
<feature type="domain" description="Response regulatory" evidence="7">
    <location>
        <begin position="376"/>
        <end position="486"/>
    </location>
</feature>
<feature type="transmembrane region" description="Helical" evidence="5">
    <location>
        <begin position="37"/>
        <end position="57"/>
    </location>
</feature>
<dbReference type="Proteomes" id="UP000403266">
    <property type="component" value="Unassembled WGS sequence"/>
</dbReference>
<keyword evidence="2" id="KW-0805">Transcription regulation</keyword>
<dbReference type="Gene3D" id="1.10.287.130">
    <property type="match status" value="1"/>
</dbReference>
<keyword evidence="6" id="KW-0732">Signal</keyword>
<comment type="caution">
    <text evidence="8">The sequence shown here is derived from an EMBL/GenBank/DDBJ whole genome shotgun (WGS) entry which is preliminary data.</text>
</comment>
<evidence type="ECO:0000256" key="3">
    <source>
        <dbReference type="ARBA" id="ARBA00023163"/>
    </source>
</evidence>
<evidence type="ECO:0000313" key="9">
    <source>
        <dbReference type="Proteomes" id="UP000403266"/>
    </source>
</evidence>
<evidence type="ECO:0000259" key="7">
    <source>
        <dbReference type="PROSITE" id="PS50110"/>
    </source>
</evidence>
<dbReference type="RefSeq" id="WP_152714121.1">
    <property type="nucleotide sequence ID" value="NZ_VOSJ01000113.1"/>
</dbReference>
<dbReference type="InterPro" id="IPR011006">
    <property type="entry name" value="CheY-like_superfamily"/>
</dbReference>
<evidence type="ECO:0000256" key="2">
    <source>
        <dbReference type="ARBA" id="ARBA00023015"/>
    </source>
</evidence>
<dbReference type="SMART" id="SM00448">
    <property type="entry name" value="REC"/>
    <property type="match status" value="1"/>
</dbReference>
<keyword evidence="5" id="KW-1133">Transmembrane helix</keyword>
<feature type="chain" id="PRO_5030135783" evidence="6">
    <location>
        <begin position="28"/>
        <end position="506"/>
    </location>
</feature>
<protein>
    <submittedName>
        <fullName evidence="8">Response regulator</fullName>
    </submittedName>
</protein>
<dbReference type="PANTHER" id="PTHR44591">
    <property type="entry name" value="STRESS RESPONSE REGULATOR PROTEIN 1"/>
    <property type="match status" value="1"/>
</dbReference>
<dbReference type="Pfam" id="PF00072">
    <property type="entry name" value="Response_reg"/>
    <property type="match status" value="1"/>
</dbReference>
<evidence type="ECO:0000313" key="8">
    <source>
        <dbReference type="EMBL" id="MPR27806.1"/>
    </source>
</evidence>
<dbReference type="SUPFAM" id="SSF55874">
    <property type="entry name" value="ATPase domain of HSP90 chaperone/DNA topoisomerase II/histidine kinase"/>
    <property type="match status" value="1"/>
</dbReference>
<dbReference type="PANTHER" id="PTHR44591:SF3">
    <property type="entry name" value="RESPONSE REGULATORY DOMAIN-CONTAINING PROTEIN"/>
    <property type="match status" value="1"/>
</dbReference>
<dbReference type="InterPro" id="IPR036890">
    <property type="entry name" value="HATPase_C_sf"/>
</dbReference>
<dbReference type="AlphaFoldDB" id="A0A5N7MUS2"/>
<evidence type="ECO:0000256" key="4">
    <source>
        <dbReference type="PROSITE-ProRule" id="PRU00169"/>
    </source>
</evidence>